<dbReference type="Gene3D" id="3.90.190.10">
    <property type="entry name" value="Protein tyrosine phosphatase superfamily"/>
    <property type="match status" value="1"/>
</dbReference>
<keyword evidence="3" id="KW-1185">Reference proteome</keyword>
<dbReference type="SUPFAM" id="SSF52799">
    <property type="entry name" value="(Phosphotyrosine protein) phosphatases II"/>
    <property type="match status" value="1"/>
</dbReference>
<reference evidence="2 3" key="1">
    <citation type="submission" date="2020-03" db="EMBL/GenBank/DDBJ databases">
        <title>Nocardioides sp. nov., isolated from fish.</title>
        <authorList>
            <person name="Hyun D.-W."/>
            <person name="Bae J.-W."/>
        </authorList>
    </citation>
    <scope>NUCLEOTIDE SEQUENCE [LARGE SCALE GENOMIC DNA]</scope>
    <source>
        <strain evidence="2 3">HDW12A</strain>
    </source>
</reference>
<dbReference type="InterPro" id="IPR029021">
    <property type="entry name" value="Prot-tyrosine_phosphatase-like"/>
</dbReference>
<dbReference type="InterPro" id="IPR026893">
    <property type="entry name" value="Tyr/Ser_Pase_IphP-type"/>
</dbReference>
<proteinExistence type="predicted"/>
<name>A0A6G7YIV0_9ACTN</name>
<evidence type="ECO:0000256" key="1">
    <source>
        <dbReference type="SAM" id="MobiDB-lite"/>
    </source>
</evidence>
<dbReference type="Proteomes" id="UP000502035">
    <property type="component" value="Chromosome"/>
</dbReference>
<evidence type="ECO:0000313" key="2">
    <source>
        <dbReference type="EMBL" id="QIK76674.1"/>
    </source>
</evidence>
<dbReference type="Pfam" id="PF13350">
    <property type="entry name" value="Y_phosphatase3"/>
    <property type="match status" value="1"/>
</dbReference>
<protein>
    <submittedName>
        <fullName evidence="2">Tyrosine-protein phosphatase</fullName>
    </submittedName>
</protein>
<dbReference type="KEGG" id="npi:G7071_15805"/>
<gene>
    <name evidence="2" type="ORF">G7071_15805</name>
</gene>
<dbReference type="AlphaFoldDB" id="A0A6G7YIV0"/>
<evidence type="ECO:0000313" key="3">
    <source>
        <dbReference type="Proteomes" id="UP000502035"/>
    </source>
</evidence>
<feature type="region of interest" description="Disordered" evidence="1">
    <location>
        <begin position="1"/>
        <end position="30"/>
    </location>
</feature>
<organism evidence="2 3">
    <name type="scientific">Nocardioides piscis</name>
    <dbReference type="NCBI Taxonomy" id="2714938"/>
    <lineage>
        <taxon>Bacteria</taxon>
        <taxon>Bacillati</taxon>
        <taxon>Actinomycetota</taxon>
        <taxon>Actinomycetes</taxon>
        <taxon>Propionibacteriales</taxon>
        <taxon>Nocardioidaceae</taxon>
        <taxon>Nocardioides</taxon>
    </lineage>
</organism>
<dbReference type="RefSeq" id="WP_166320339.1">
    <property type="nucleotide sequence ID" value="NZ_CP049866.1"/>
</dbReference>
<accession>A0A6G7YIV0</accession>
<dbReference type="GO" id="GO:0004721">
    <property type="term" value="F:phosphoprotein phosphatase activity"/>
    <property type="evidence" value="ECO:0007669"/>
    <property type="project" value="InterPro"/>
</dbReference>
<sequence length="88" mass="9564">MRAGSSGSPDDAELGRCSQPRRPRGLPLLTGGRTASCRVFRSAAREWMTERGWADARAAGLTTVVDLRNDMERGRLPVHPPPTSSMQS</sequence>
<dbReference type="EMBL" id="CP049866">
    <property type="protein sequence ID" value="QIK76674.1"/>
    <property type="molecule type" value="Genomic_DNA"/>
</dbReference>